<dbReference type="Gene3D" id="4.10.1080.10">
    <property type="entry name" value="TSP type-3 repeat"/>
    <property type="match status" value="1"/>
</dbReference>
<name>A0A1F7UNF3_9BACT</name>
<dbReference type="PROSITE" id="PS51234">
    <property type="entry name" value="TSP3"/>
    <property type="match status" value="1"/>
</dbReference>
<feature type="signal peptide" evidence="4">
    <location>
        <begin position="1"/>
        <end position="19"/>
    </location>
</feature>
<dbReference type="AlphaFoldDB" id="A0A1F7UNF3"/>
<feature type="compositionally biased region" description="Low complexity" evidence="3">
    <location>
        <begin position="48"/>
        <end position="59"/>
    </location>
</feature>
<evidence type="ECO:0000256" key="4">
    <source>
        <dbReference type="SAM" id="SignalP"/>
    </source>
</evidence>
<reference evidence="5 6" key="1">
    <citation type="journal article" date="2016" name="Nat. Commun.">
        <title>Thousands of microbial genomes shed light on interconnected biogeochemical processes in an aquifer system.</title>
        <authorList>
            <person name="Anantharaman K."/>
            <person name="Brown C.T."/>
            <person name="Hug L.A."/>
            <person name="Sharon I."/>
            <person name="Castelle C.J."/>
            <person name="Probst A.J."/>
            <person name="Thomas B.C."/>
            <person name="Singh A."/>
            <person name="Wilkins M.J."/>
            <person name="Karaoz U."/>
            <person name="Brodie E.L."/>
            <person name="Williams K.H."/>
            <person name="Hubbard S.S."/>
            <person name="Banfield J.F."/>
        </authorList>
    </citation>
    <scope>NUCLEOTIDE SEQUENCE [LARGE SCALE GENOMIC DNA]</scope>
</reference>
<evidence type="ECO:0000256" key="3">
    <source>
        <dbReference type="SAM" id="MobiDB-lite"/>
    </source>
</evidence>
<feature type="compositionally biased region" description="Gly residues" evidence="3">
    <location>
        <begin position="121"/>
        <end position="147"/>
    </location>
</feature>
<protein>
    <submittedName>
        <fullName evidence="5">Uncharacterized protein</fullName>
    </submittedName>
</protein>
<feature type="compositionally biased region" description="Acidic residues" evidence="3">
    <location>
        <begin position="227"/>
        <end position="237"/>
    </location>
</feature>
<feature type="chain" id="PRO_5009533092" evidence="4">
    <location>
        <begin position="20"/>
        <end position="421"/>
    </location>
</feature>
<dbReference type="InterPro" id="IPR003367">
    <property type="entry name" value="Thrombospondin_3-like_rpt"/>
</dbReference>
<dbReference type="PROSITE" id="PS51257">
    <property type="entry name" value="PROKAR_LIPOPROTEIN"/>
    <property type="match status" value="1"/>
</dbReference>
<dbReference type="InterPro" id="IPR017897">
    <property type="entry name" value="Thrombospondin_3_rpt"/>
</dbReference>
<keyword evidence="2" id="KW-0106">Calcium</keyword>
<feature type="compositionally biased region" description="Basic and acidic residues" evidence="3">
    <location>
        <begin position="183"/>
        <end position="194"/>
    </location>
</feature>
<feature type="compositionally biased region" description="Gly residues" evidence="3">
    <location>
        <begin position="31"/>
        <end position="47"/>
    </location>
</feature>
<feature type="region of interest" description="Disordered" evidence="3">
    <location>
        <begin position="28"/>
        <end position="65"/>
    </location>
</feature>
<feature type="region of interest" description="Disordered" evidence="3">
    <location>
        <begin position="121"/>
        <end position="245"/>
    </location>
</feature>
<dbReference type="InterPro" id="IPR021655">
    <property type="entry name" value="Put_metal-bd"/>
</dbReference>
<comment type="caution">
    <text evidence="5">The sequence shown here is derived from an EMBL/GenBank/DDBJ whole genome shotgun (WGS) entry which is preliminary data.</text>
</comment>
<dbReference type="Proteomes" id="UP000176603">
    <property type="component" value="Unassembled WGS sequence"/>
</dbReference>
<evidence type="ECO:0000256" key="2">
    <source>
        <dbReference type="ARBA" id="ARBA00022837"/>
    </source>
</evidence>
<dbReference type="Pfam" id="PF02412">
    <property type="entry name" value="TSP_3"/>
    <property type="match status" value="2"/>
</dbReference>
<keyword evidence="1 4" id="KW-0732">Signal</keyword>
<dbReference type="EMBL" id="MGEH01000014">
    <property type="protein sequence ID" value="OGL79284.1"/>
    <property type="molecule type" value="Genomic_DNA"/>
</dbReference>
<sequence>MWKIIAFAFAATVALTACMSPLGNGEAGSPSTGGGSSGSDAGSGGSSAGSSGASGSSGAPSGGGSAGVGGGICGEGFHSCTPNSQRDCHCLNLEHGFQTCAENGCSYGLCICEAEGGAGGEGGTPSDGGTGGSAGQGGASGASGTDGGSNPPDDVDGDGIPNVDDNCSILFNPNQEDLDGDGLGDRCDGDRDGDGVLNADDNCIDVPNPLQTDTDGDGRGDACDPAQDADNDGEDNTTDCNDQDPTVYTGAPEICDGQDNDCDTVADEGCGSTNGYVTVTYTYAVEGGVLKDMVSIWHAAQDATGADLPRLPPYGPWNTTYFGAYFAYGVAWDGGNTSCDFSHKSSVSCTVHVPRDATVRANVHFGDMNIPSSFGWACATSSGGTNGTFTVTVDGTPKTPTWEVYPIPGSTSGCRFVYQAS</sequence>
<dbReference type="GO" id="GO:0005509">
    <property type="term" value="F:calcium ion binding"/>
    <property type="evidence" value="ECO:0007669"/>
    <property type="project" value="InterPro"/>
</dbReference>
<evidence type="ECO:0000313" key="5">
    <source>
        <dbReference type="EMBL" id="OGL79284.1"/>
    </source>
</evidence>
<dbReference type="STRING" id="1802399.A3E39_02165"/>
<organism evidence="5 6">
    <name type="scientific">Candidatus Uhrbacteria bacterium RIFCSPHIGHO2_12_FULL_60_25</name>
    <dbReference type="NCBI Taxonomy" id="1802399"/>
    <lineage>
        <taxon>Bacteria</taxon>
        <taxon>Candidatus Uhriibacteriota</taxon>
    </lineage>
</organism>
<dbReference type="InterPro" id="IPR028974">
    <property type="entry name" value="TSP_type-3_rpt"/>
</dbReference>
<evidence type="ECO:0000313" key="6">
    <source>
        <dbReference type="Proteomes" id="UP000176603"/>
    </source>
</evidence>
<proteinExistence type="predicted"/>
<gene>
    <name evidence="5" type="ORF">A3E39_02165</name>
</gene>
<dbReference type="SUPFAM" id="SSF103647">
    <property type="entry name" value="TSP type-3 repeat"/>
    <property type="match status" value="1"/>
</dbReference>
<dbReference type="GO" id="GO:0007155">
    <property type="term" value="P:cell adhesion"/>
    <property type="evidence" value="ECO:0007669"/>
    <property type="project" value="InterPro"/>
</dbReference>
<dbReference type="Pfam" id="PF11617">
    <property type="entry name" value="Cu-binding_MopE"/>
    <property type="match status" value="1"/>
</dbReference>
<evidence type="ECO:0000256" key="1">
    <source>
        <dbReference type="ARBA" id="ARBA00022729"/>
    </source>
</evidence>
<accession>A0A1F7UNF3</accession>
<dbReference type="PANTHER" id="PTHR10199">
    <property type="entry name" value="THROMBOSPONDIN"/>
    <property type="match status" value="1"/>
</dbReference>